<sequence>MFRLHLLVLYALLFCVQAHGAYRGRSLPYSNNSLSTTTIAISGIAAINSTSLALNSTSSSATVKWSTTSFGTGPRATGHNGLSEPTASPSAVQSASRWNTTTNDTATITAACTINVPNANINWWYAATYAFPTAKLFSIHGNYSRGSGYMSVIPNTERFDPASALSEVGWVEVLTYDPDWDVAWTYYEQYTVKPTAATTSVVSRLKHPAPTSDIIAQQDVFDLFSFQDPPPATIPIAVAQQTAFVATSATPVLYFSAYEIENAVSTIGSDGSISSITSTKTVELDVPYAYSYGLKGIESSATTTAALPSDFLQQIPESACEPGQLQAVITVLVVVDLYLQQAPLANPFIVHVESSVLGFEEPLPTRVNVLDTGSSRAPPITLEIPLVMHTADGFGTATNDDIMIPNGVQDRDPMFPSRPRELWER</sequence>
<dbReference type="EMBL" id="ML978067">
    <property type="protein sequence ID" value="KAF2020158.1"/>
    <property type="molecule type" value="Genomic_DNA"/>
</dbReference>
<dbReference type="AlphaFoldDB" id="A0A6A5Y3U8"/>
<dbReference type="GeneID" id="54278451"/>
<evidence type="ECO:0000256" key="2">
    <source>
        <dbReference type="SAM" id="SignalP"/>
    </source>
</evidence>
<proteinExistence type="predicted"/>
<dbReference type="RefSeq" id="XP_033388497.1">
    <property type="nucleotide sequence ID" value="XM_033521054.1"/>
</dbReference>
<evidence type="ECO:0000256" key="1">
    <source>
        <dbReference type="SAM" id="MobiDB-lite"/>
    </source>
</evidence>
<feature type="chain" id="PRO_5025379967" evidence="2">
    <location>
        <begin position="21"/>
        <end position="425"/>
    </location>
</feature>
<feature type="region of interest" description="Disordered" evidence="1">
    <location>
        <begin position="74"/>
        <end position="97"/>
    </location>
</feature>
<keyword evidence="4" id="KW-1185">Reference proteome</keyword>
<gene>
    <name evidence="3" type="ORF">BU24DRAFT_134530</name>
</gene>
<organism evidence="3 4">
    <name type="scientific">Aaosphaeria arxii CBS 175.79</name>
    <dbReference type="NCBI Taxonomy" id="1450172"/>
    <lineage>
        <taxon>Eukaryota</taxon>
        <taxon>Fungi</taxon>
        <taxon>Dikarya</taxon>
        <taxon>Ascomycota</taxon>
        <taxon>Pezizomycotina</taxon>
        <taxon>Dothideomycetes</taxon>
        <taxon>Pleosporomycetidae</taxon>
        <taxon>Pleosporales</taxon>
        <taxon>Pleosporales incertae sedis</taxon>
        <taxon>Aaosphaeria</taxon>
    </lineage>
</organism>
<reference evidence="3" key="1">
    <citation type="journal article" date="2020" name="Stud. Mycol.">
        <title>101 Dothideomycetes genomes: a test case for predicting lifestyles and emergence of pathogens.</title>
        <authorList>
            <person name="Haridas S."/>
            <person name="Albert R."/>
            <person name="Binder M."/>
            <person name="Bloem J."/>
            <person name="Labutti K."/>
            <person name="Salamov A."/>
            <person name="Andreopoulos B."/>
            <person name="Baker S."/>
            <person name="Barry K."/>
            <person name="Bills G."/>
            <person name="Bluhm B."/>
            <person name="Cannon C."/>
            <person name="Castanera R."/>
            <person name="Culley D."/>
            <person name="Daum C."/>
            <person name="Ezra D."/>
            <person name="Gonzalez J."/>
            <person name="Henrissat B."/>
            <person name="Kuo A."/>
            <person name="Liang C."/>
            <person name="Lipzen A."/>
            <person name="Lutzoni F."/>
            <person name="Magnuson J."/>
            <person name="Mondo S."/>
            <person name="Nolan M."/>
            <person name="Ohm R."/>
            <person name="Pangilinan J."/>
            <person name="Park H.-J."/>
            <person name="Ramirez L."/>
            <person name="Alfaro M."/>
            <person name="Sun H."/>
            <person name="Tritt A."/>
            <person name="Yoshinaga Y."/>
            <person name="Zwiers L.-H."/>
            <person name="Turgeon B."/>
            <person name="Goodwin S."/>
            <person name="Spatafora J."/>
            <person name="Crous P."/>
            <person name="Grigoriev I."/>
        </authorList>
    </citation>
    <scope>NUCLEOTIDE SEQUENCE</scope>
    <source>
        <strain evidence="3">CBS 175.79</strain>
    </source>
</reference>
<name>A0A6A5Y3U8_9PLEO</name>
<evidence type="ECO:0000313" key="4">
    <source>
        <dbReference type="Proteomes" id="UP000799778"/>
    </source>
</evidence>
<feature type="signal peptide" evidence="2">
    <location>
        <begin position="1"/>
        <end position="20"/>
    </location>
</feature>
<dbReference type="OrthoDB" id="3642826at2759"/>
<protein>
    <submittedName>
        <fullName evidence="3">Uncharacterized protein</fullName>
    </submittedName>
</protein>
<keyword evidence="2" id="KW-0732">Signal</keyword>
<accession>A0A6A5Y3U8</accession>
<dbReference type="Proteomes" id="UP000799778">
    <property type="component" value="Unassembled WGS sequence"/>
</dbReference>
<evidence type="ECO:0000313" key="3">
    <source>
        <dbReference type="EMBL" id="KAF2020158.1"/>
    </source>
</evidence>
<feature type="compositionally biased region" description="Polar residues" evidence="1">
    <location>
        <begin position="83"/>
        <end position="97"/>
    </location>
</feature>